<keyword evidence="3" id="KW-1185">Reference proteome</keyword>
<evidence type="ECO:0000313" key="3">
    <source>
        <dbReference type="Proteomes" id="UP000016936"/>
    </source>
</evidence>
<dbReference type="EMBL" id="KB445578">
    <property type="protein sequence ID" value="EMD90500.1"/>
    <property type="molecule type" value="Genomic_DNA"/>
</dbReference>
<name>M2SYP9_COCH5</name>
<evidence type="ECO:0000313" key="2">
    <source>
        <dbReference type="EMBL" id="EMD90500.1"/>
    </source>
</evidence>
<organism evidence="2 3">
    <name type="scientific">Cochliobolus heterostrophus (strain C5 / ATCC 48332 / race O)</name>
    <name type="common">Southern corn leaf blight fungus</name>
    <name type="synonym">Bipolaris maydis</name>
    <dbReference type="NCBI Taxonomy" id="701091"/>
    <lineage>
        <taxon>Eukaryota</taxon>
        <taxon>Fungi</taxon>
        <taxon>Dikarya</taxon>
        <taxon>Ascomycota</taxon>
        <taxon>Pezizomycotina</taxon>
        <taxon>Dothideomycetes</taxon>
        <taxon>Pleosporomycetidae</taxon>
        <taxon>Pleosporales</taxon>
        <taxon>Pleosporineae</taxon>
        <taxon>Pleosporaceae</taxon>
        <taxon>Bipolaris</taxon>
    </lineage>
</organism>
<reference evidence="2 3" key="1">
    <citation type="journal article" date="2012" name="PLoS Pathog.">
        <title>Diverse lifestyles and strategies of plant pathogenesis encoded in the genomes of eighteen Dothideomycetes fungi.</title>
        <authorList>
            <person name="Ohm R.A."/>
            <person name="Feau N."/>
            <person name="Henrissat B."/>
            <person name="Schoch C.L."/>
            <person name="Horwitz B.A."/>
            <person name="Barry K.W."/>
            <person name="Condon B.J."/>
            <person name="Copeland A.C."/>
            <person name="Dhillon B."/>
            <person name="Glaser F."/>
            <person name="Hesse C.N."/>
            <person name="Kosti I."/>
            <person name="LaButti K."/>
            <person name="Lindquist E.A."/>
            <person name="Lucas S."/>
            <person name="Salamov A.A."/>
            <person name="Bradshaw R.E."/>
            <person name="Ciuffetti L."/>
            <person name="Hamelin R.C."/>
            <person name="Kema G.H.J."/>
            <person name="Lawrence C."/>
            <person name="Scott J.A."/>
            <person name="Spatafora J.W."/>
            <person name="Turgeon B.G."/>
            <person name="de Wit P.J.G.M."/>
            <person name="Zhong S."/>
            <person name="Goodwin S.B."/>
            <person name="Grigoriev I.V."/>
        </authorList>
    </citation>
    <scope>NUCLEOTIDE SEQUENCE [LARGE SCALE GENOMIC DNA]</scope>
    <source>
        <strain evidence="3">C5 / ATCC 48332 / race O</strain>
    </source>
</reference>
<dbReference type="Proteomes" id="UP000016936">
    <property type="component" value="Unassembled WGS sequence"/>
</dbReference>
<evidence type="ECO:0000256" key="1">
    <source>
        <dbReference type="SAM" id="MobiDB-lite"/>
    </source>
</evidence>
<dbReference type="HOGENOM" id="CLU_1825111_0_0_1"/>
<dbReference type="AlphaFoldDB" id="M2SYP9"/>
<proteinExistence type="predicted"/>
<reference evidence="3" key="2">
    <citation type="journal article" date="2013" name="PLoS Genet.">
        <title>Comparative genome structure, secondary metabolite, and effector coding capacity across Cochliobolus pathogens.</title>
        <authorList>
            <person name="Condon B.J."/>
            <person name="Leng Y."/>
            <person name="Wu D."/>
            <person name="Bushley K.E."/>
            <person name="Ohm R.A."/>
            <person name="Otillar R."/>
            <person name="Martin J."/>
            <person name="Schackwitz W."/>
            <person name="Grimwood J."/>
            <person name="MohdZainudin N."/>
            <person name="Xue C."/>
            <person name="Wang R."/>
            <person name="Manning V.A."/>
            <person name="Dhillon B."/>
            <person name="Tu Z.J."/>
            <person name="Steffenson B.J."/>
            <person name="Salamov A."/>
            <person name="Sun H."/>
            <person name="Lowry S."/>
            <person name="LaButti K."/>
            <person name="Han J."/>
            <person name="Copeland A."/>
            <person name="Lindquist E."/>
            <person name="Barry K."/>
            <person name="Schmutz J."/>
            <person name="Baker S.E."/>
            <person name="Ciuffetti L.M."/>
            <person name="Grigoriev I.V."/>
            <person name="Zhong S."/>
            <person name="Turgeon B.G."/>
        </authorList>
    </citation>
    <scope>NUCLEOTIDE SEQUENCE [LARGE SCALE GENOMIC DNA]</scope>
    <source>
        <strain evidence="3">C5 / ATCC 48332 / race O</strain>
    </source>
</reference>
<feature type="region of interest" description="Disordered" evidence="1">
    <location>
        <begin position="1"/>
        <end position="46"/>
    </location>
</feature>
<sequence length="141" mass="16216">MDYQGKKPRTHTHTKREQKTPNGYQLCEESAGDGGPAAPTAHDNPRWLLDNKHSAQPPYIVHAAKCHNDFSAPIQSPQMLLEDAGKNKENAKEKKERNQRQTFRICLSRNTFVTLLRPLTLRTLLRHLPRVKIKLLTDPRF</sequence>
<protein>
    <submittedName>
        <fullName evidence="2">Uncharacterized protein</fullName>
    </submittedName>
</protein>
<gene>
    <name evidence="2" type="ORF">COCHEDRAFT_1022392</name>
</gene>
<feature type="compositionally biased region" description="Basic residues" evidence="1">
    <location>
        <begin position="1"/>
        <end position="16"/>
    </location>
</feature>
<accession>M2SYP9</accession>